<proteinExistence type="predicted"/>
<dbReference type="RefSeq" id="WP_160553948.1">
    <property type="nucleotide sequence ID" value="NZ_CP047650.1"/>
</dbReference>
<organism evidence="2 3">
    <name type="scientific">Xylophilus rhododendri</name>
    <dbReference type="NCBI Taxonomy" id="2697032"/>
    <lineage>
        <taxon>Bacteria</taxon>
        <taxon>Pseudomonadati</taxon>
        <taxon>Pseudomonadota</taxon>
        <taxon>Betaproteobacteria</taxon>
        <taxon>Burkholderiales</taxon>
        <taxon>Xylophilus</taxon>
    </lineage>
</organism>
<reference evidence="2 3" key="1">
    <citation type="submission" date="2020-01" db="EMBL/GenBank/DDBJ databases">
        <title>Genome sequencing of strain KACC 21265.</title>
        <authorList>
            <person name="Heo J."/>
            <person name="Kim S.-J."/>
            <person name="Kim J.-S."/>
            <person name="Hong S.-B."/>
            <person name="Kwon S.-W."/>
        </authorList>
    </citation>
    <scope>NUCLEOTIDE SEQUENCE [LARGE SCALE GENOMIC DNA]</scope>
    <source>
        <strain evidence="2 3">KACC 21265</strain>
    </source>
</reference>
<protein>
    <recommendedName>
        <fullName evidence="4">DUF1508 domain-containing protein</fullName>
    </recommendedName>
</protein>
<evidence type="ECO:0008006" key="4">
    <source>
        <dbReference type="Google" id="ProtNLM"/>
    </source>
</evidence>
<accession>A0A857J8T7</accession>
<dbReference type="KEGG" id="xyk:GT347_20420"/>
<dbReference type="EMBL" id="CP047650">
    <property type="protein sequence ID" value="QHJ00138.1"/>
    <property type="molecule type" value="Genomic_DNA"/>
</dbReference>
<evidence type="ECO:0000313" key="3">
    <source>
        <dbReference type="Proteomes" id="UP000464787"/>
    </source>
</evidence>
<name>A0A857J8T7_9BURK</name>
<evidence type="ECO:0000313" key="2">
    <source>
        <dbReference type="EMBL" id="QHJ00138.1"/>
    </source>
</evidence>
<gene>
    <name evidence="2" type="ORF">GT347_20420</name>
</gene>
<feature type="region of interest" description="Disordered" evidence="1">
    <location>
        <begin position="61"/>
        <end position="82"/>
    </location>
</feature>
<dbReference type="AlphaFoldDB" id="A0A857J8T7"/>
<sequence>MTSHALQVLSDDPGHFRWVVLHVDGERVITEMVAECYVGSYEAALNAGTLALAAADEQPYENEAADPVGDADCVASSPRTGA</sequence>
<keyword evidence="3" id="KW-1185">Reference proteome</keyword>
<evidence type="ECO:0000256" key="1">
    <source>
        <dbReference type="SAM" id="MobiDB-lite"/>
    </source>
</evidence>
<dbReference type="Proteomes" id="UP000464787">
    <property type="component" value="Chromosome"/>
</dbReference>